<keyword evidence="2" id="KW-1185">Reference proteome</keyword>
<gene>
    <name evidence="1" type="ORF">CR513_28921</name>
</gene>
<evidence type="ECO:0000313" key="2">
    <source>
        <dbReference type="Proteomes" id="UP000257109"/>
    </source>
</evidence>
<proteinExistence type="predicted"/>
<evidence type="ECO:0000313" key="1">
    <source>
        <dbReference type="EMBL" id="RDX89363.1"/>
    </source>
</evidence>
<dbReference type="OrthoDB" id="2143914at2759"/>
<comment type="caution">
    <text evidence="1">The sequence shown here is derived from an EMBL/GenBank/DDBJ whole genome shotgun (WGS) entry which is preliminary data.</text>
</comment>
<organism evidence="1 2">
    <name type="scientific">Mucuna pruriens</name>
    <name type="common">Velvet bean</name>
    <name type="synonym">Dolichos pruriens</name>
    <dbReference type="NCBI Taxonomy" id="157652"/>
    <lineage>
        <taxon>Eukaryota</taxon>
        <taxon>Viridiplantae</taxon>
        <taxon>Streptophyta</taxon>
        <taxon>Embryophyta</taxon>
        <taxon>Tracheophyta</taxon>
        <taxon>Spermatophyta</taxon>
        <taxon>Magnoliopsida</taxon>
        <taxon>eudicotyledons</taxon>
        <taxon>Gunneridae</taxon>
        <taxon>Pentapetalae</taxon>
        <taxon>rosids</taxon>
        <taxon>fabids</taxon>
        <taxon>Fabales</taxon>
        <taxon>Fabaceae</taxon>
        <taxon>Papilionoideae</taxon>
        <taxon>50 kb inversion clade</taxon>
        <taxon>NPAAA clade</taxon>
        <taxon>indigoferoid/millettioid clade</taxon>
        <taxon>Phaseoleae</taxon>
        <taxon>Mucuna</taxon>
    </lineage>
</organism>
<sequence>MHVHSMYAMMLATDDLESPTSTLCFPESAQMNNNPTLSRLSTCNHLGLINDNYLLPPTTVTDSVDEFITKSLGACGEAATAKEDAAGFNNGVVPHFDSNEDLTPIDGDGTSTCGVHFDENKNYWNSILSYK</sequence>
<name>A0A371GGA7_MUCPR</name>
<accession>A0A371GGA7</accession>
<reference evidence="1" key="1">
    <citation type="submission" date="2018-05" db="EMBL/GenBank/DDBJ databases">
        <title>Draft genome of Mucuna pruriens seed.</title>
        <authorList>
            <person name="Nnadi N.E."/>
            <person name="Vos R."/>
            <person name="Hasami M.H."/>
            <person name="Devisetty U.K."/>
            <person name="Aguiy J.C."/>
        </authorList>
    </citation>
    <scope>NUCLEOTIDE SEQUENCE [LARGE SCALE GENOMIC DNA]</scope>
    <source>
        <strain evidence="1">JCA_2017</strain>
    </source>
</reference>
<feature type="non-terminal residue" evidence="1">
    <location>
        <position position="1"/>
    </location>
</feature>
<protein>
    <submittedName>
        <fullName evidence="1">Uncharacterized protein</fullName>
    </submittedName>
</protein>
<dbReference type="EMBL" id="QJKJ01005695">
    <property type="protein sequence ID" value="RDX89363.1"/>
    <property type="molecule type" value="Genomic_DNA"/>
</dbReference>
<dbReference type="Proteomes" id="UP000257109">
    <property type="component" value="Unassembled WGS sequence"/>
</dbReference>
<dbReference type="AlphaFoldDB" id="A0A371GGA7"/>